<sequence length="189" mass="21003">MTYKNNDKYIGQWKNDIYDGMGKYICADGSIKEGKWMKGKFVSTVQIRNGNTISQLGGTYTGELLGLVPHEYGTLVFSGARGNIRFGNQHGKGTFTWPDGSTYVGEWKYDGYGVYTSPEGTYSGGHKNNLFHGYGTKITSGGNYEGEFFNGHYHGKGTFKYSDGRKYVGEWKNSKWNGFGKISNHKGTG</sequence>
<dbReference type="Proteomes" id="UP000601522">
    <property type="component" value="Unassembled WGS sequence"/>
</dbReference>
<evidence type="ECO:0000256" key="1">
    <source>
        <dbReference type="ARBA" id="ARBA00022737"/>
    </source>
</evidence>
<dbReference type="InterPro" id="IPR003409">
    <property type="entry name" value="MORN"/>
</dbReference>
<protein>
    <recommendedName>
        <fullName evidence="4">MORN repeat-containing protein</fullName>
    </recommendedName>
</protein>
<evidence type="ECO:0000313" key="3">
    <source>
        <dbReference type="Proteomes" id="UP000601522"/>
    </source>
</evidence>
<dbReference type="PANTHER" id="PTHR23084">
    <property type="entry name" value="PHOSPHATIDYLINOSITOL-4-PHOSPHATE 5-KINASE RELATED"/>
    <property type="match status" value="1"/>
</dbReference>
<keyword evidence="1" id="KW-0677">Repeat</keyword>
<accession>A0A926IMQ6</accession>
<dbReference type="Gene3D" id="2.20.110.10">
    <property type="entry name" value="Histone H3 K4-specific methyltransferase SET7/9 N-terminal domain"/>
    <property type="match status" value="3"/>
</dbReference>
<dbReference type="EMBL" id="JACRTK010000001">
    <property type="protein sequence ID" value="MBC8589903.1"/>
    <property type="molecule type" value="Genomic_DNA"/>
</dbReference>
<comment type="caution">
    <text evidence="2">The sequence shown here is derived from an EMBL/GenBank/DDBJ whole genome shotgun (WGS) entry which is preliminary data.</text>
</comment>
<name>A0A926IMQ6_9FIRM</name>
<dbReference type="AlphaFoldDB" id="A0A926IMQ6"/>
<organism evidence="2 3">
    <name type="scientific">Wansuia hejianensis</name>
    <dbReference type="NCBI Taxonomy" id="2763667"/>
    <lineage>
        <taxon>Bacteria</taxon>
        <taxon>Bacillati</taxon>
        <taxon>Bacillota</taxon>
        <taxon>Clostridia</taxon>
        <taxon>Lachnospirales</taxon>
        <taxon>Lachnospiraceae</taxon>
        <taxon>Wansuia</taxon>
    </lineage>
</organism>
<reference evidence="2 3" key="1">
    <citation type="submission" date="2020-08" db="EMBL/GenBank/DDBJ databases">
        <title>Genome public.</title>
        <authorList>
            <person name="Liu C."/>
            <person name="Sun Q."/>
        </authorList>
    </citation>
    <scope>NUCLEOTIDE SEQUENCE [LARGE SCALE GENOMIC DNA]</scope>
    <source>
        <strain evidence="2 3">NSJ-26</strain>
    </source>
</reference>
<gene>
    <name evidence="2" type="ORF">H8689_01940</name>
</gene>
<dbReference type="Pfam" id="PF02493">
    <property type="entry name" value="MORN"/>
    <property type="match status" value="6"/>
</dbReference>
<keyword evidence="3" id="KW-1185">Reference proteome</keyword>
<proteinExistence type="predicted"/>
<dbReference type="SMART" id="SM00698">
    <property type="entry name" value="MORN"/>
    <property type="match status" value="7"/>
</dbReference>
<dbReference type="SUPFAM" id="SSF82185">
    <property type="entry name" value="Histone H3 K4-specific methyltransferase SET7/9 N-terminal domain"/>
    <property type="match status" value="1"/>
</dbReference>
<dbReference type="RefSeq" id="WP_249322715.1">
    <property type="nucleotide sequence ID" value="NZ_JACRTK010000001.1"/>
</dbReference>
<evidence type="ECO:0008006" key="4">
    <source>
        <dbReference type="Google" id="ProtNLM"/>
    </source>
</evidence>
<evidence type="ECO:0000313" key="2">
    <source>
        <dbReference type="EMBL" id="MBC8589903.1"/>
    </source>
</evidence>
<dbReference type="PANTHER" id="PTHR23084:SF263">
    <property type="entry name" value="MORN REPEAT-CONTAINING PROTEIN 1"/>
    <property type="match status" value="1"/>
</dbReference>